<reference evidence="2" key="1">
    <citation type="submission" date="2016-09" db="EMBL/GenBank/DDBJ databases">
        <authorList>
            <person name="Varghese N."/>
            <person name="Submissions S."/>
        </authorList>
    </citation>
    <scope>NUCLEOTIDE SEQUENCE [LARGE SCALE GENOMIC DNA]</scope>
    <source>
        <strain evidence="2">S5</strain>
    </source>
</reference>
<keyword evidence="2" id="KW-1185">Reference proteome</keyword>
<name>A0A1G6IRL7_9BACI</name>
<gene>
    <name evidence="1" type="ORF">SAMN05421734_104116</name>
</gene>
<dbReference type="RefSeq" id="WP_090795072.1">
    <property type="nucleotide sequence ID" value="NZ_FMYI01000004.1"/>
</dbReference>
<dbReference type="Proteomes" id="UP000242949">
    <property type="component" value="Unassembled WGS sequence"/>
</dbReference>
<proteinExistence type="predicted"/>
<accession>A0A1G6IRL7</accession>
<dbReference type="STRING" id="1612202.SAMN05421734_104116"/>
<dbReference type="AlphaFoldDB" id="A0A1G6IRL7"/>
<dbReference type="OrthoDB" id="9794280at2"/>
<evidence type="ECO:0008006" key="3">
    <source>
        <dbReference type="Google" id="ProtNLM"/>
    </source>
</evidence>
<sequence length="113" mass="13049">MTKERMNAIRIIDELIAYFFAQQITDINIDLDYGLSQTEISVQGPCKEEPADLDQLEDVLNSERQEELEEYYSSLLGENRNYHELNLLGALVDGADITFDNQQLSITVYRKRS</sequence>
<dbReference type="EMBL" id="FMYI01000004">
    <property type="protein sequence ID" value="SDC09073.1"/>
    <property type="molecule type" value="Genomic_DNA"/>
</dbReference>
<organism evidence="1 2">
    <name type="scientific">Pelagirhabdus alkalitolerans</name>
    <dbReference type="NCBI Taxonomy" id="1612202"/>
    <lineage>
        <taxon>Bacteria</taxon>
        <taxon>Bacillati</taxon>
        <taxon>Bacillota</taxon>
        <taxon>Bacilli</taxon>
        <taxon>Bacillales</taxon>
        <taxon>Bacillaceae</taxon>
        <taxon>Pelagirhabdus</taxon>
    </lineage>
</organism>
<protein>
    <recommendedName>
        <fullName evidence="3">Na+-translocating membrane potential-generating system MpsC domain-containing protein</fullName>
    </recommendedName>
</protein>
<evidence type="ECO:0000313" key="2">
    <source>
        <dbReference type="Proteomes" id="UP000242949"/>
    </source>
</evidence>
<evidence type="ECO:0000313" key="1">
    <source>
        <dbReference type="EMBL" id="SDC09073.1"/>
    </source>
</evidence>